<evidence type="ECO:0000313" key="3">
    <source>
        <dbReference type="Proteomes" id="UP000472727"/>
    </source>
</evidence>
<dbReference type="EMBL" id="WIWS01000047">
    <property type="protein sequence ID" value="KAF3217075.1"/>
    <property type="molecule type" value="Genomic_DNA"/>
</dbReference>
<sequence length="246" mass="27111">MCARYVILHPSISHRSSQSDTPFEVKKQLVDDSNDNGDDDDIASLWLLPPPGALSKILETLISNTLPPRIPGPVPDFQPHITISSGIPLTSTDFQNVLDSITIQEPPIIKFRRIRYGTAFWTKITIEIHKSTSLKSLAVAARSTILPGYTEEEARCWVEKYTTPAESGQEGFIPHLSLVYYGEEVEGPVRSGVRSDVDDAGIVLEEVEGGGDVKEMGGWVGGKLVVVDTTKRVEQWKDSILAERVL</sequence>
<dbReference type="InterPro" id="IPR009097">
    <property type="entry name" value="Cyclic_Pdiesterase"/>
</dbReference>
<accession>A0A7C8UNB5</accession>
<dbReference type="PANTHER" id="PTHR28141:SF1">
    <property type="entry name" value="2',3'-CYCLIC-NUCLEOTIDE 3'-PHOSPHODIESTERASE"/>
    <property type="match status" value="1"/>
</dbReference>
<dbReference type="PANTHER" id="PTHR28141">
    <property type="entry name" value="2',3'-CYCLIC-NUCLEOTIDE 3'-PHOSPHODIESTERASE"/>
    <property type="match status" value="1"/>
</dbReference>
<reference evidence="3 4" key="1">
    <citation type="submission" date="2019-06" db="EMBL/GenBank/DDBJ databases">
        <authorList>
            <person name="Palmer J.M."/>
        </authorList>
    </citation>
    <scope>NUCLEOTIDE SEQUENCE [LARGE SCALE GENOMIC DNA]</scope>
    <source>
        <strain evidence="2 3">TWF106</strain>
        <strain evidence="1 4">TWF788</strain>
    </source>
</reference>
<dbReference type="InterPro" id="IPR012386">
    <property type="entry name" value="Cyclic-nucl_3Pdiesterase"/>
</dbReference>
<dbReference type="AlphaFoldDB" id="A0A7C8UNB5"/>
<dbReference type="Proteomes" id="UP000472727">
    <property type="component" value="Unassembled WGS sequence"/>
</dbReference>
<organism evidence="2 3">
    <name type="scientific">Orbilia oligospora</name>
    <name type="common">Nematode-trapping fungus</name>
    <name type="synonym">Arthrobotrys oligospora</name>
    <dbReference type="NCBI Taxonomy" id="2813651"/>
    <lineage>
        <taxon>Eukaryota</taxon>
        <taxon>Fungi</taxon>
        <taxon>Dikarya</taxon>
        <taxon>Ascomycota</taxon>
        <taxon>Pezizomycotina</taxon>
        <taxon>Orbiliomycetes</taxon>
        <taxon>Orbiliales</taxon>
        <taxon>Orbiliaceae</taxon>
        <taxon>Orbilia</taxon>
    </lineage>
</organism>
<evidence type="ECO:0000313" key="2">
    <source>
        <dbReference type="EMBL" id="KAF3217075.1"/>
    </source>
</evidence>
<protein>
    <recommendedName>
        <fullName evidence="5">2',3'-cyclic-nucleotide 3'-phosphodiesterase</fullName>
    </recommendedName>
</protein>
<dbReference type="Proteomes" id="UP000479691">
    <property type="component" value="Unassembled WGS sequence"/>
</dbReference>
<dbReference type="Gene3D" id="3.90.1140.10">
    <property type="entry name" value="Cyclic phosphodiesterase"/>
    <property type="match status" value="1"/>
</dbReference>
<evidence type="ECO:0000313" key="1">
    <source>
        <dbReference type="EMBL" id="KAF3174104.1"/>
    </source>
</evidence>
<dbReference type="SUPFAM" id="SSF55144">
    <property type="entry name" value="LigT-like"/>
    <property type="match status" value="1"/>
</dbReference>
<dbReference type="GO" id="GO:0009187">
    <property type="term" value="P:cyclic nucleotide metabolic process"/>
    <property type="evidence" value="ECO:0007669"/>
    <property type="project" value="TreeGrafter"/>
</dbReference>
<dbReference type="EMBL" id="JAABOE010000057">
    <property type="protein sequence ID" value="KAF3174104.1"/>
    <property type="molecule type" value="Genomic_DNA"/>
</dbReference>
<evidence type="ECO:0000313" key="4">
    <source>
        <dbReference type="Proteomes" id="UP000479691"/>
    </source>
</evidence>
<evidence type="ECO:0008006" key="5">
    <source>
        <dbReference type="Google" id="ProtNLM"/>
    </source>
</evidence>
<dbReference type="Pfam" id="PF07823">
    <property type="entry name" value="CPDase"/>
    <property type="match status" value="1"/>
</dbReference>
<gene>
    <name evidence="2" type="ORF">TWF106_008124</name>
    <name evidence="1" type="ORF">TWF788_008814</name>
</gene>
<name>A0A7C8UNB5_ORBOL</name>
<comment type="caution">
    <text evidence="2">The sequence shown here is derived from an EMBL/GenBank/DDBJ whole genome shotgun (WGS) entry which is preliminary data.</text>
</comment>
<proteinExistence type="predicted"/>
<dbReference type="GO" id="GO:0004113">
    <property type="term" value="F:2',3'-cyclic-nucleotide 3'-phosphodiesterase activity"/>
    <property type="evidence" value="ECO:0007669"/>
    <property type="project" value="TreeGrafter"/>
</dbReference>